<name>A0ABT8X8P5_9HYPH</name>
<dbReference type="HAMAP" id="MF_00386">
    <property type="entry name" value="UPF0161_YidD"/>
    <property type="match status" value="1"/>
</dbReference>
<comment type="subcellular location">
    <subcellularLocation>
        <location evidence="1">Cell membrane</location>
        <topology evidence="1">Peripheral membrane protein</topology>
        <orientation evidence="1">Cytoplasmic side</orientation>
    </subcellularLocation>
</comment>
<keyword evidence="3" id="KW-1185">Reference proteome</keyword>
<comment type="caution">
    <text evidence="2">The sequence shown here is derived from an EMBL/GenBank/DDBJ whole genome shotgun (WGS) entry which is preliminary data.</text>
</comment>
<comment type="similarity">
    <text evidence="1">Belongs to the UPF0161 family.</text>
</comment>
<protein>
    <recommendedName>
        <fullName evidence="1">Putative membrane protein insertion efficiency factor</fullName>
    </recommendedName>
</protein>
<dbReference type="EMBL" id="WHSC02000001">
    <property type="protein sequence ID" value="MDO6120112.1"/>
    <property type="molecule type" value="Genomic_DNA"/>
</dbReference>
<evidence type="ECO:0000313" key="3">
    <source>
        <dbReference type="Proteomes" id="UP001177080"/>
    </source>
</evidence>
<dbReference type="PANTHER" id="PTHR33383">
    <property type="entry name" value="MEMBRANE PROTEIN INSERTION EFFICIENCY FACTOR-RELATED"/>
    <property type="match status" value="1"/>
</dbReference>
<keyword evidence="1" id="KW-0472">Membrane</keyword>
<evidence type="ECO:0000313" key="2">
    <source>
        <dbReference type="EMBL" id="MDO6120112.1"/>
    </source>
</evidence>
<gene>
    <name evidence="2" type="primary">yidD</name>
    <name evidence="2" type="ORF">GB928_002815</name>
</gene>
<dbReference type="InterPro" id="IPR002696">
    <property type="entry name" value="Membr_insert_effic_factor_YidD"/>
</dbReference>
<dbReference type="RefSeq" id="WP_244758991.1">
    <property type="nucleotide sequence ID" value="NZ_JALJCJ010000001.1"/>
</dbReference>
<reference evidence="2" key="1">
    <citation type="submission" date="2022-04" db="EMBL/GenBank/DDBJ databases">
        <title>Shinella lacus sp. nov., a novel member of the genus Shinella from water.</title>
        <authorList>
            <person name="Deng Y."/>
        </authorList>
    </citation>
    <scope>NUCLEOTIDE SEQUENCE</scope>
    <source>
        <strain evidence="2">JCM 31239</strain>
    </source>
</reference>
<proteinExistence type="inferred from homology"/>
<keyword evidence="1" id="KW-1003">Cell membrane</keyword>
<dbReference type="PANTHER" id="PTHR33383:SF1">
    <property type="entry name" value="MEMBRANE PROTEIN INSERTION EFFICIENCY FACTOR-RELATED"/>
    <property type="match status" value="1"/>
</dbReference>
<dbReference type="SMART" id="SM01234">
    <property type="entry name" value="Haemolytic"/>
    <property type="match status" value="1"/>
</dbReference>
<dbReference type="Proteomes" id="UP001177080">
    <property type="component" value="Unassembled WGS sequence"/>
</dbReference>
<sequence length="122" mass="14001">MCDGPDCRHDAPRLAYKGRNWRGPFRKTPGRVLGMGFIRLYQLTLSGFIGNSCRHLPTCSEYGYEAIARHGLWRGGFMTLFRVVRCGPGGTHGFDPVPEMLESRFTLWAPWRLWRISRAGRE</sequence>
<organism evidence="2 3">
    <name type="scientific">Shinella curvata</name>
    <dbReference type="NCBI Taxonomy" id="1817964"/>
    <lineage>
        <taxon>Bacteria</taxon>
        <taxon>Pseudomonadati</taxon>
        <taxon>Pseudomonadota</taxon>
        <taxon>Alphaproteobacteria</taxon>
        <taxon>Hyphomicrobiales</taxon>
        <taxon>Rhizobiaceae</taxon>
        <taxon>Shinella</taxon>
    </lineage>
</organism>
<dbReference type="Pfam" id="PF01809">
    <property type="entry name" value="YidD"/>
    <property type="match status" value="1"/>
</dbReference>
<evidence type="ECO:0000256" key="1">
    <source>
        <dbReference type="HAMAP-Rule" id="MF_00386"/>
    </source>
</evidence>
<accession>A0ABT8X8P5</accession>
<comment type="function">
    <text evidence="1">Could be involved in insertion of integral membrane proteins into the membrane.</text>
</comment>
<dbReference type="NCBIfam" id="TIGR00278">
    <property type="entry name" value="membrane protein insertion efficiency factor YidD"/>
    <property type="match status" value="1"/>
</dbReference>